<dbReference type="Proteomes" id="UP001495147">
    <property type="component" value="Unassembled WGS sequence"/>
</dbReference>
<name>A0ABV0G6V7_9BURK</name>
<feature type="transmembrane region" description="Helical" evidence="5">
    <location>
        <begin position="113"/>
        <end position="136"/>
    </location>
</feature>
<dbReference type="Pfam" id="PF07298">
    <property type="entry name" value="NnrU"/>
    <property type="match status" value="1"/>
</dbReference>
<organism evidence="7 8">
    <name type="scientific">Roseateles paludis</name>
    <dbReference type="NCBI Taxonomy" id="3145238"/>
    <lineage>
        <taxon>Bacteria</taxon>
        <taxon>Pseudomonadati</taxon>
        <taxon>Pseudomonadota</taxon>
        <taxon>Betaproteobacteria</taxon>
        <taxon>Burkholderiales</taxon>
        <taxon>Sphaerotilaceae</taxon>
        <taxon>Roseateles</taxon>
    </lineage>
</organism>
<evidence type="ECO:0000313" key="8">
    <source>
        <dbReference type="Proteomes" id="UP001495147"/>
    </source>
</evidence>
<evidence type="ECO:0000256" key="3">
    <source>
        <dbReference type="ARBA" id="ARBA00022989"/>
    </source>
</evidence>
<evidence type="ECO:0000256" key="5">
    <source>
        <dbReference type="SAM" id="Phobius"/>
    </source>
</evidence>
<feature type="transmembrane region" description="Helical" evidence="5">
    <location>
        <begin position="157"/>
        <end position="178"/>
    </location>
</feature>
<reference evidence="7 8" key="1">
    <citation type="submission" date="2024-05" db="EMBL/GenBank/DDBJ databases">
        <title>Roseateles sp. DJS-2-20 16S ribosomal RNA gene Genome sequencing and assembly.</title>
        <authorList>
            <person name="Woo H."/>
        </authorList>
    </citation>
    <scope>NUCLEOTIDE SEQUENCE [LARGE SCALE GENOMIC DNA]</scope>
    <source>
        <strain evidence="7 8">DJS-2-20</strain>
    </source>
</reference>
<evidence type="ECO:0000256" key="2">
    <source>
        <dbReference type="ARBA" id="ARBA00022692"/>
    </source>
</evidence>
<feature type="transmembrane region" description="Helical" evidence="5">
    <location>
        <begin position="73"/>
        <end position="93"/>
    </location>
</feature>
<gene>
    <name evidence="7" type="ORF">ABDJ85_18500</name>
</gene>
<sequence length="189" mass="20510">MIALCVGLALFLGIHLSHALAPQWRAAQIAKRGANGWKLAYTAVSLVGFGLIVWGFSIARLNTVELWPRIPGMNHLAALLTLVAFILVAAFHVPRNHIRAKLKHPMTLGVKTWAFAHLVANNTLADLVLFGSFLLWSIIVFRAARRRNEPAPPAGTALGTALTVVAGTAAWAVMAFWLHGLWLGFRPLG</sequence>
<feature type="domain" description="NnrU" evidence="6">
    <location>
        <begin position="4"/>
        <end position="187"/>
    </location>
</feature>
<proteinExistence type="predicted"/>
<keyword evidence="3 5" id="KW-1133">Transmembrane helix</keyword>
<dbReference type="EMBL" id="JBDPZD010000007">
    <property type="protein sequence ID" value="MEO3693469.1"/>
    <property type="molecule type" value="Genomic_DNA"/>
</dbReference>
<comment type="subcellular location">
    <subcellularLocation>
        <location evidence="1">Membrane</location>
        <topology evidence="1">Multi-pass membrane protein</topology>
    </subcellularLocation>
</comment>
<evidence type="ECO:0000259" key="6">
    <source>
        <dbReference type="Pfam" id="PF07298"/>
    </source>
</evidence>
<keyword evidence="2 5" id="KW-0812">Transmembrane</keyword>
<keyword evidence="8" id="KW-1185">Reference proteome</keyword>
<feature type="transmembrane region" description="Helical" evidence="5">
    <location>
        <begin position="39"/>
        <end position="61"/>
    </location>
</feature>
<evidence type="ECO:0000256" key="1">
    <source>
        <dbReference type="ARBA" id="ARBA00004141"/>
    </source>
</evidence>
<accession>A0ABV0G6V7</accession>
<comment type="caution">
    <text evidence="7">The sequence shown here is derived from an EMBL/GenBank/DDBJ whole genome shotgun (WGS) entry which is preliminary data.</text>
</comment>
<dbReference type="InterPro" id="IPR009915">
    <property type="entry name" value="NnrU_dom"/>
</dbReference>
<keyword evidence="4 5" id="KW-0472">Membrane</keyword>
<evidence type="ECO:0000256" key="4">
    <source>
        <dbReference type="ARBA" id="ARBA00023136"/>
    </source>
</evidence>
<evidence type="ECO:0000313" key="7">
    <source>
        <dbReference type="EMBL" id="MEO3693469.1"/>
    </source>
</evidence>
<protein>
    <submittedName>
        <fullName evidence="7">NnrU family protein</fullName>
    </submittedName>
</protein>
<dbReference type="RefSeq" id="WP_347706284.1">
    <property type="nucleotide sequence ID" value="NZ_JBDPZD010000007.1"/>
</dbReference>